<sequence>MNEEFVSWIESVGSRYCDAPARRENESDGGDSPRAASEDPIVATSPETKRRRAKEKQATAVEETAKGLRHFSEKVCKKVEEKGSTTRGARARASAAYNEVADELVSEYLEEQARLTGQRPDDEKNIRRRVYDALNVLMAMDIISKEKKEIKWCGLPSYADSDLDVASRDVDRARKSVARKRRHVEDLLRQQSALANLRRRNAARGGGPAAGSPASGEAAPHLALPFIAVATRKTTTVRCEMTDDRREVFFDFSGPYEIIDDADVLKRLKLHEPQPDEPPPPDERARTDSEVKMPPPLPVIEPPKPAESA</sequence>
<comment type="caution">
    <text evidence="11">The sequence shown here is derived from an EMBL/GenBank/DDBJ whole genome shotgun (WGS) entry which is preliminary data.</text>
</comment>
<dbReference type="Gene3D" id="1.20.140.80">
    <property type="entry name" value="Transcription factor DP"/>
    <property type="match status" value="1"/>
</dbReference>
<feature type="compositionally biased region" description="Pro residues" evidence="8">
    <location>
        <begin position="293"/>
        <end position="309"/>
    </location>
</feature>
<dbReference type="InterPro" id="IPR003316">
    <property type="entry name" value="E2F_WHTH_DNA-bd_dom"/>
</dbReference>
<dbReference type="InterPro" id="IPR014889">
    <property type="entry name" value="Transc_factor_DP_C"/>
</dbReference>
<dbReference type="InterPro" id="IPR036388">
    <property type="entry name" value="WH-like_DNA-bd_sf"/>
</dbReference>
<evidence type="ECO:0000259" key="9">
    <source>
        <dbReference type="SMART" id="SM01138"/>
    </source>
</evidence>
<dbReference type="SUPFAM" id="SSF144074">
    <property type="entry name" value="E2F-DP heterodimerization region"/>
    <property type="match status" value="1"/>
</dbReference>
<feature type="compositionally biased region" description="Basic and acidic residues" evidence="8">
    <location>
        <begin position="281"/>
        <end position="291"/>
    </location>
</feature>
<dbReference type="Pfam" id="PF08781">
    <property type="entry name" value="DP"/>
    <property type="match status" value="1"/>
</dbReference>
<dbReference type="CDD" id="cd14458">
    <property type="entry name" value="DP_DD"/>
    <property type="match status" value="1"/>
</dbReference>
<feature type="domain" description="Transcription factor DP C-terminal" evidence="9">
    <location>
        <begin position="163"/>
        <end position="287"/>
    </location>
</feature>
<dbReference type="EMBL" id="JBBJCI010000251">
    <property type="protein sequence ID" value="KAK7237405.1"/>
    <property type="molecule type" value="Genomic_DNA"/>
</dbReference>
<dbReference type="Pfam" id="PF02319">
    <property type="entry name" value="WHD_E2F_TDP"/>
    <property type="match status" value="1"/>
</dbReference>
<dbReference type="SUPFAM" id="SSF46785">
    <property type="entry name" value="Winged helix' DNA-binding domain"/>
    <property type="match status" value="1"/>
</dbReference>
<keyword evidence="5 7" id="KW-0804">Transcription</keyword>
<organism evidence="11 12">
    <name type="scientific">Aureococcus anophagefferens</name>
    <name type="common">Harmful bloom alga</name>
    <dbReference type="NCBI Taxonomy" id="44056"/>
    <lineage>
        <taxon>Eukaryota</taxon>
        <taxon>Sar</taxon>
        <taxon>Stramenopiles</taxon>
        <taxon>Ochrophyta</taxon>
        <taxon>Pelagophyceae</taxon>
        <taxon>Pelagomonadales</taxon>
        <taxon>Pelagomonadaceae</taxon>
        <taxon>Aureococcus</taxon>
    </lineage>
</organism>
<feature type="region of interest" description="Disordered" evidence="8">
    <location>
        <begin position="268"/>
        <end position="309"/>
    </location>
</feature>
<dbReference type="InterPro" id="IPR037241">
    <property type="entry name" value="E2F-DP_heterodim"/>
</dbReference>
<proteinExistence type="inferred from homology"/>
<gene>
    <name evidence="11" type="primary">TFDP1</name>
    <name evidence="11" type="ORF">SO694_00095079</name>
</gene>
<dbReference type="InterPro" id="IPR015648">
    <property type="entry name" value="Transcrpt_fac_DP"/>
</dbReference>
<protein>
    <submittedName>
        <fullName evidence="11">Transcription factor Dp-1</fullName>
    </submittedName>
</protein>
<keyword evidence="12" id="KW-1185">Reference proteome</keyword>
<dbReference type="Gene3D" id="1.10.10.10">
    <property type="entry name" value="Winged helix-like DNA-binding domain superfamily/Winged helix DNA-binding domain"/>
    <property type="match status" value="1"/>
</dbReference>
<dbReference type="Proteomes" id="UP001363151">
    <property type="component" value="Unassembled WGS sequence"/>
</dbReference>
<evidence type="ECO:0000256" key="5">
    <source>
        <dbReference type="ARBA" id="ARBA00023163"/>
    </source>
</evidence>
<keyword evidence="6 7" id="KW-0539">Nucleus</keyword>
<evidence type="ECO:0000256" key="4">
    <source>
        <dbReference type="ARBA" id="ARBA00023125"/>
    </source>
</evidence>
<keyword evidence="3 7" id="KW-0805">Transcription regulation</keyword>
<name>A0ABR1FSH9_AURAN</name>
<dbReference type="InterPro" id="IPR038168">
    <property type="entry name" value="TF_DP_C_sf"/>
</dbReference>
<evidence type="ECO:0000313" key="11">
    <source>
        <dbReference type="EMBL" id="KAK7237405.1"/>
    </source>
</evidence>
<evidence type="ECO:0000256" key="2">
    <source>
        <dbReference type="ARBA" id="ARBA00010940"/>
    </source>
</evidence>
<dbReference type="SMART" id="SM01372">
    <property type="entry name" value="E2F_TDP"/>
    <property type="match status" value="1"/>
</dbReference>
<evidence type="ECO:0000256" key="6">
    <source>
        <dbReference type="ARBA" id="ARBA00023242"/>
    </source>
</evidence>
<accession>A0ABR1FSH9</accession>
<evidence type="ECO:0000256" key="3">
    <source>
        <dbReference type="ARBA" id="ARBA00023015"/>
    </source>
</evidence>
<dbReference type="PANTHER" id="PTHR12548">
    <property type="entry name" value="TRANSCRIPTION FACTOR DP"/>
    <property type="match status" value="1"/>
</dbReference>
<dbReference type="SMART" id="SM01138">
    <property type="entry name" value="DP"/>
    <property type="match status" value="1"/>
</dbReference>
<feature type="region of interest" description="Disordered" evidence="8">
    <location>
        <begin position="17"/>
        <end position="65"/>
    </location>
</feature>
<evidence type="ECO:0000313" key="12">
    <source>
        <dbReference type="Proteomes" id="UP001363151"/>
    </source>
</evidence>
<feature type="domain" description="E2F/DP family winged-helix DNA-binding" evidence="10">
    <location>
        <begin position="63"/>
        <end position="154"/>
    </location>
</feature>
<comment type="subcellular location">
    <subcellularLocation>
        <location evidence="1 7">Nucleus</location>
    </subcellularLocation>
</comment>
<evidence type="ECO:0000256" key="8">
    <source>
        <dbReference type="SAM" id="MobiDB-lite"/>
    </source>
</evidence>
<comment type="similarity">
    <text evidence="2 7">Belongs to the E2F/DP family.</text>
</comment>
<evidence type="ECO:0000256" key="1">
    <source>
        <dbReference type="ARBA" id="ARBA00004123"/>
    </source>
</evidence>
<reference evidence="11 12" key="1">
    <citation type="submission" date="2024-03" db="EMBL/GenBank/DDBJ databases">
        <title>Aureococcus anophagefferens CCMP1851 and Kratosvirus quantuckense: Draft genome of a second virus-susceptible host strain in the model system.</title>
        <authorList>
            <person name="Chase E."/>
            <person name="Truchon A.R."/>
            <person name="Schepens W."/>
            <person name="Wilhelm S.W."/>
        </authorList>
    </citation>
    <scope>NUCLEOTIDE SEQUENCE [LARGE SCALE GENOMIC DNA]</scope>
    <source>
        <strain evidence="11 12">CCMP1851</strain>
    </source>
</reference>
<dbReference type="PANTHER" id="PTHR12548:SF9">
    <property type="entry name" value="TRANSCRIPTION FACTOR DP"/>
    <property type="match status" value="1"/>
</dbReference>
<keyword evidence="4 7" id="KW-0238">DNA-binding</keyword>
<evidence type="ECO:0000259" key="10">
    <source>
        <dbReference type="SMART" id="SM01372"/>
    </source>
</evidence>
<evidence type="ECO:0000256" key="7">
    <source>
        <dbReference type="RuleBase" id="RU003796"/>
    </source>
</evidence>
<dbReference type="InterPro" id="IPR036390">
    <property type="entry name" value="WH_DNA-bd_sf"/>
</dbReference>